<dbReference type="InterPro" id="IPR029058">
    <property type="entry name" value="AB_hydrolase_fold"/>
</dbReference>
<accession>A0A0F6SGU9</accession>
<protein>
    <submittedName>
        <fullName evidence="1">Uncharacterized protein</fullName>
    </submittedName>
</protein>
<dbReference type="AlphaFoldDB" id="A0A0F6SGU9"/>
<dbReference type="EMBL" id="CP011125">
    <property type="protein sequence ID" value="AKF09324.1"/>
    <property type="molecule type" value="Genomic_DNA"/>
</dbReference>
<dbReference type="KEGG" id="samy:DB32_006473"/>
<sequence length="153" mass="16188">MTDRPSFPDGPPVLQTGTTETRYQRAGRGSPVLLLFTDATADALGARLFERLAAGFRVIAPTLPPGVEIASWLRDLIEGLGLIRPAIVADEPFVVASLALSTQEPDRVGAIVVLARAAHDGEDPGMLCVRVDPTRDAASAEAQIVSFLSRGAR</sequence>
<dbReference type="Proteomes" id="UP000034883">
    <property type="component" value="Chromosome"/>
</dbReference>
<dbReference type="RefSeq" id="WP_053236381.1">
    <property type="nucleotide sequence ID" value="NZ_CP011125.1"/>
</dbReference>
<dbReference type="Gene3D" id="3.40.50.1820">
    <property type="entry name" value="alpha/beta hydrolase"/>
    <property type="match status" value="1"/>
</dbReference>
<proteinExistence type="predicted"/>
<reference evidence="1 2" key="1">
    <citation type="submission" date="2015-03" db="EMBL/GenBank/DDBJ databases">
        <title>Genome assembly of Sandaracinus amylolyticus DSM 53668.</title>
        <authorList>
            <person name="Sharma G."/>
            <person name="Subramanian S."/>
        </authorList>
    </citation>
    <scope>NUCLEOTIDE SEQUENCE [LARGE SCALE GENOMIC DNA]</scope>
    <source>
        <strain evidence="1 2">DSM 53668</strain>
    </source>
</reference>
<keyword evidence="2" id="KW-1185">Reference proteome</keyword>
<name>A0A0F6SGU9_9BACT</name>
<evidence type="ECO:0000313" key="1">
    <source>
        <dbReference type="EMBL" id="AKF09324.1"/>
    </source>
</evidence>
<organism evidence="1 2">
    <name type="scientific">Sandaracinus amylolyticus</name>
    <dbReference type="NCBI Taxonomy" id="927083"/>
    <lineage>
        <taxon>Bacteria</taxon>
        <taxon>Pseudomonadati</taxon>
        <taxon>Myxococcota</taxon>
        <taxon>Polyangia</taxon>
        <taxon>Polyangiales</taxon>
        <taxon>Sandaracinaceae</taxon>
        <taxon>Sandaracinus</taxon>
    </lineage>
</organism>
<gene>
    <name evidence="1" type="ORF">DB32_006473</name>
</gene>
<dbReference type="SUPFAM" id="SSF53474">
    <property type="entry name" value="alpha/beta-Hydrolases"/>
    <property type="match status" value="1"/>
</dbReference>
<evidence type="ECO:0000313" key="2">
    <source>
        <dbReference type="Proteomes" id="UP000034883"/>
    </source>
</evidence>
<dbReference type="STRING" id="927083.DB32_006473"/>